<name>A0A5D4T081_9BACI</name>
<feature type="region of interest" description="Disordered" evidence="1">
    <location>
        <begin position="34"/>
        <end position="59"/>
    </location>
</feature>
<keyword evidence="2" id="KW-1133">Transmembrane helix</keyword>
<proteinExistence type="predicted"/>
<keyword evidence="2" id="KW-0812">Transmembrane</keyword>
<gene>
    <name evidence="3" type="ORF">FZC76_09120</name>
</gene>
<feature type="transmembrane region" description="Helical" evidence="2">
    <location>
        <begin position="7"/>
        <end position="24"/>
    </location>
</feature>
<evidence type="ECO:0000256" key="1">
    <source>
        <dbReference type="SAM" id="MobiDB-lite"/>
    </source>
</evidence>
<organism evidence="3 4">
    <name type="scientific">Sutcliffiella horikoshii</name>
    <dbReference type="NCBI Taxonomy" id="79883"/>
    <lineage>
        <taxon>Bacteria</taxon>
        <taxon>Bacillati</taxon>
        <taxon>Bacillota</taxon>
        <taxon>Bacilli</taxon>
        <taxon>Bacillales</taxon>
        <taxon>Bacillaceae</taxon>
        <taxon>Sutcliffiella</taxon>
    </lineage>
</organism>
<evidence type="ECO:0000256" key="2">
    <source>
        <dbReference type="SAM" id="Phobius"/>
    </source>
</evidence>
<dbReference type="OrthoDB" id="2935871at2"/>
<evidence type="ECO:0000313" key="3">
    <source>
        <dbReference type="EMBL" id="TYS69077.1"/>
    </source>
</evidence>
<dbReference type="Proteomes" id="UP000322524">
    <property type="component" value="Unassembled WGS sequence"/>
</dbReference>
<comment type="caution">
    <text evidence="3">The sequence shown here is derived from an EMBL/GenBank/DDBJ whole genome shotgun (WGS) entry which is preliminary data.</text>
</comment>
<dbReference type="RefSeq" id="WP_148987904.1">
    <property type="nucleotide sequence ID" value="NZ_VTEV01000003.1"/>
</dbReference>
<keyword evidence="2" id="KW-0472">Membrane</keyword>
<reference evidence="3 4" key="1">
    <citation type="submission" date="2019-08" db="EMBL/GenBank/DDBJ databases">
        <title>Bacillus genomes from the desert of Cuatro Cienegas, Coahuila.</title>
        <authorList>
            <person name="Olmedo-Alvarez G."/>
        </authorList>
    </citation>
    <scope>NUCLEOTIDE SEQUENCE [LARGE SCALE GENOMIC DNA]</scope>
    <source>
        <strain evidence="3 4">CH28_1T</strain>
    </source>
</reference>
<dbReference type="AlphaFoldDB" id="A0A5D4T081"/>
<protein>
    <submittedName>
        <fullName evidence="3">Uncharacterized protein</fullName>
    </submittedName>
</protein>
<sequence>MKYAQTLLVAILLISGTFIWYSFYTTFQEKGEEVAQPAVSSPSQEEETGAPPSADQGKVEKVNIPYIPPYGLTLQMVNEWNLEDERISIDRLLSLLEKKKP</sequence>
<evidence type="ECO:0000313" key="4">
    <source>
        <dbReference type="Proteomes" id="UP000322524"/>
    </source>
</evidence>
<accession>A0A5D4T081</accession>
<dbReference type="EMBL" id="VTEV01000003">
    <property type="protein sequence ID" value="TYS69077.1"/>
    <property type="molecule type" value="Genomic_DNA"/>
</dbReference>